<dbReference type="Proteomes" id="UP000316079">
    <property type="component" value="Unassembled WGS sequence"/>
</dbReference>
<organism evidence="1 2">
    <name type="scientific">Danionella cerebrum</name>
    <dbReference type="NCBI Taxonomy" id="2873325"/>
    <lineage>
        <taxon>Eukaryota</taxon>
        <taxon>Metazoa</taxon>
        <taxon>Chordata</taxon>
        <taxon>Craniata</taxon>
        <taxon>Vertebrata</taxon>
        <taxon>Euteleostomi</taxon>
        <taxon>Actinopterygii</taxon>
        <taxon>Neopterygii</taxon>
        <taxon>Teleostei</taxon>
        <taxon>Ostariophysi</taxon>
        <taxon>Cypriniformes</taxon>
        <taxon>Danionidae</taxon>
        <taxon>Danioninae</taxon>
        <taxon>Danionella</taxon>
    </lineage>
</organism>
<protein>
    <submittedName>
        <fullName evidence="1">Uncharacterized protein</fullName>
    </submittedName>
</protein>
<dbReference type="EMBL" id="SRMA01025600">
    <property type="protein sequence ID" value="TRY92638.1"/>
    <property type="molecule type" value="Genomic_DNA"/>
</dbReference>
<accession>A0A553QSA2</accession>
<reference evidence="1 2" key="1">
    <citation type="journal article" date="2019" name="Sci. Data">
        <title>Hybrid genome assembly and annotation of Danionella translucida.</title>
        <authorList>
            <person name="Kadobianskyi M."/>
            <person name="Schulze L."/>
            <person name="Schuelke M."/>
            <person name="Judkewitz B."/>
        </authorList>
    </citation>
    <scope>NUCLEOTIDE SEQUENCE [LARGE SCALE GENOMIC DNA]</scope>
    <source>
        <strain evidence="1 2">Bolton</strain>
    </source>
</reference>
<evidence type="ECO:0000313" key="1">
    <source>
        <dbReference type="EMBL" id="TRY92638.1"/>
    </source>
</evidence>
<keyword evidence="2" id="KW-1185">Reference proteome</keyword>
<dbReference type="AlphaFoldDB" id="A0A553QSA2"/>
<comment type="caution">
    <text evidence="1">The sequence shown here is derived from an EMBL/GenBank/DDBJ whole genome shotgun (WGS) entry which is preliminary data.</text>
</comment>
<sequence>MLSCRGTKNQVMELPCLPCEGSAACLFLPQRAHSKVCTWPDALGTIGQTSSRCSSLSFVDGFAVAAPPDKTVLRARIETILRESFISAKVKAFEGQVFEAWREDLVHPSEPAENLHGALWLCDSVE</sequence>
<gene>
    <name evidence="1" type="ORF">DNTS_007694</name>
</gene>
<name>A0A553QSA2_9TELE</name>
<evidence type="ECO:0000313" key="2">
    <source>
        <dbReference type="Proteomes" id="UP000316079"/>
    </source>
</evidence>
<proteinExistence type="predicted"/>